<evidence type="ECO:0000313" key="2">
    <source>
        <dbReference type="Proteomes" id="UP000829354"/>
    </source>
</evidence>
<organism evidence="1 2">
    <name type="scientific">Caenorhabditis briggsae</name>
    <dbReference type="NCBI Taxonomy" id="6238"/>
    <lineage>
        <taxon>Eukaryota</taxon>
        <taxon>Metazoa</taxon>
        <taxon>Ecdysozoa</taxon>
        <taxon>Nematoda</taxon>
        <taxon>Chromadorea</taxon>
        <taxon>Rhabditida</taxon>
        <taxon>Rhabditina</taxon>
        <taxon>Rhabditomorpha</taxon>
        <taxon>Rhabditoidea</taxon>
        <taxon>Rhabditidae</taxon>
        <taxon>Peloderinae</taxon>
        <taxon>Caenorhabditis</taxon>
    </lineage>
</organism>
<dbReference type="PANTHER" id="PTHR23062:SF3">
    <property type="entry name" value="ANF_RECEPTOR DOMAIN-CONTAINING PROTEIN-RELATED"/>
    <property type="match status" value="1"/>
</dbReference>
<protein>
    <submittedName>
        <fullName evidence="1">Uncharacterized protein</fullName>
    </submittedName>
</protein>
<accession>A0AAE9EM01</accession>
<dbReference type="Proteomes" id="UP000829354">
    <property type="component" value="Chromosome III"/>
</dbReference>
<sequence length="431" mass="44413">MVEMEPELVEVESGLIDVETELVEMESELVEVGSEVVEVESEDRSWWWWNRRIGADKCRNGAGGDGIGTGGGGIGADVGGIGAGGGRIGGLELVVVDAGLGEVESEMVEMEPELVEVESGLIDVETELVEMESELVEVESEDRSWCWWNRRIGADKCRNGAGGDGIGTGGGGIGADVGGIGAGGGRIGAGVGEIGAGRGEIGAGGDRIGAGGGRIGADRCRNGAGEGRIGAGGGGIGAAGGAVGGQISESISIKHTYQSSTAATTSEPKPSVTCLFMVDLQSWGMTTAAMATYTKYWNFAMLVASKLNDSTFFTGYPDSFGYASGLNDHSVYPVLNDTIDLDLKDVDSTLTQASWSPPTKSQTCLIFFSVAPEVEYGYTTIKPTYANFTTVVGVLLGGALSIPGVTDPVIVNSLSNSDAQSVVRKLLDSLP</sequence>
<name>A0AAE9EM01_CAEBR</name>
<evidence type="ECO:0000313" key="1">
    <source>
        <dbReference type="EMBL" id="UMM25005.1"/>
    </source>
</evidence>
<keyword evidence="2" id="KW-1185">Reference proteome</keyword>
<dbReference type="AlphaFoldDB" id="A0AAE9EM01"/>
<dbReference type="PANTHER" id="PTHR23062">
    <property type="entry name" value="HYPOTHETICAL PROTEIN C.ELEGANS"/>
    <property type="match status" value="1"/>
</dbReference>
<reference evidence="1 2" key="1">
    <citation type="submission" date="2022-04" db="EMBL/GenBank/DDBJ databases">
        <title>Chromosome-level reference genomes for two strains of Caenorhabditis briggsae: an improved platform for comparative genomics.</title>
        <authorList>
            <person name="Stevens L."/>
            <person name="Andersen E."/>
        </authorList>
    </citation>
    <scope>NUCLEOTIDE SEQUENCE [LARGE SCALE GENOMIC DNA]</scope>
    <source>
        <strain evidence="1">VX34</strain>
        <tissue evidence="1">Whole-organism</tissue>
    </source>
</reference>
<dbReference type="EMBL" id="CP092622">
    <property type="protein sequence ID" value="UMM25005.1"/>
    <property type="molecule type" value="Genomic_DNA"/>
</dbReference>
<proteinExistence type="predicted"/>
<gene>
    <name evidence="1" type="ORF">L5515_004987</name>
</gene>